<comment type="caution">
    <text evidence="6">The sequence shown here is derived from an EMBL/GenBank/DDBJ whole genome shotgun (WGS) entry which is preliminary data.</text>
</comment>
<reference evidence="6 7" key="1">
    <citation type="journal article" date="2016" name="Nat. Commun.">
        <title>Thousands of microbial genomes shed light on interconnected biogeochemical processes in an aquifer system.</title>
        <authorList>
            <person name="Anantharaman K."/>
            <person name="Brown C.T."/>
            <person name="Hug L.A."/>
            <person name="Sharon I."/>
            <person name="Castelle C.J."/>
            <person name="Probst A.J."/>
            <person name="Thomas B.C."/>
            <person name="Singh A."/>
            <person name="Wilkins M.J."/>
            <person name="Karaoz U."/>
            <person name="Brodie E.L."/>
            <person name="Williams K.H."/>
            <person name="Hubbard S.S."/>
            <person name="Banfield J.F."/>
        </authorList>
    </citation>
    <scope>NUCLEOTIDE SEQUENCE [LARGE SCALE GENOMIC DNA]</scope>
</reference>
<dbReference type="SUPFAM" id="SSF50249">
    <property type="entry name" value="Nucleic acid-binding proteins"/>
    <property type="match status" value="4"/>
</dbReference>
<dbReference type="AlphaFoldDB" id="A0A1F4S384"/>
<feature type="domain" description="S1 motif" evidence="5">
    <location>
        <begin position="87"/>
        <end position="148"/>
    </location>
</feature>
<dbReference type="PRINTS" id="PR00681">
    <property type="entry name" value="RIBOSOMALS1"/>
</dbReference>
<dbReference type="InterPro" id="IPR012340">
    <property type="entry name" value="NA-bd_OB-fold"/>
</dbReference>
<dbReference type="CDD" id="cd04465">
    <property type="entry name" value="S1_RPS1_repeat_ec2_hs2"/>
    <property type="match status" value="1"/>
</dbReference>
<evidence type="ECO:0000256" key="2">
    <source>
        <dbReference type="ARBA" id="ARBA00022980"/>
    </source>
</evidence>
<dbReference type="CDD" id="cd05688">
    <property type="entry name" value="S1_RPS1_repeat_ec3"/>
    <property type="match status" value="1"/>
</dbReference>
<protein>
    <recommendedName>
        <fullName evidence="5">S1 motif domain-containing protein</fullName>
    </recommendedName>
</protein>
<dbReference type="Pfam" id="PF00575">
    <property type="entry name" value="S1"/>
    <property type="match status" value="4"/>
</dbReference>
<evidence type="ECO:0000259" key="5">
    <source>
        <dbReference type="PROSITE" id="PS50126"/>
    </source>
</evidence>
<dbReference type="GO" id="GO:0003735">
    <property type="term" value="F:structural constituent of ribosome"/>
    <property type="evidence" value="ECO:0007669"/>
    <property type="project" value="TreeGrafter"/>
</dbReference>
<dbReference type="FunFam" id="2.40.50.140:FF:000051">
    <property type="entry name" value="RNA-binding transcriptional accessory protein"/>
    <property type="match status" value="1"/>
</dbReference>
<dbReference type="GO" id="GO:0005840">
    <property type="term" value="C:ribosome"/>
    <property type="evidence" value="ECO:0007669"/>
    <property type="project" value="UniProtKB-KW"/>
</dbReference>
<proteinExistence type="inferred from homology"/>
<dbReference type="GO" id="GO:0006412">
    <property type="term" value="P:translation"/>
    <property type="evidence" value="ECO:0007669"/>
    <property type="project" value="TreeGrafter"/>
</dbReference>
<feature type="domain" description="S1 motif" evidence="5">
    <location>
        <begin position="253"/>
        <end position="321"/>
    </location>
</feature>
<dbReference type="GO" id="GO:1990904">
    <property type="term" value="C:ribonucleoprotein complex"/>
    <property type="evidence" value="ECO:0007669"/>
    <property type="project" value="UniProtKB-KW"/>
</dbReference>
<dbReference type="PANTHER" id="PTHR10724:SF7">
    <property type="entry name" value="SMALL RIBOSOMAL SUBUNIT PROTEIN BS1C"/>
    <property type="match status" value="1"/>
</dbReference>
<sequence length="460" mass="50542">MTEEKFEGTTFDSKNSISAEGEVDELIAGALKELEKPKEKETKEESVLKATPMDLPPKTNPPLAKKEEKKPDSKVYDETFKEEFSVGMIVPGVVVKIDPSGALVDVGYKSDGWVDGRELSANIKVGDKIKVMVEKLESKEGYVLLSKKNADFESDWNKAYLAYKNKTVIEAKVISSVKGGLVVDVGGIRGFIPASQVAKNPEVSLDSFVGRKLPVKVIEINRKQSKVVLSHKLGENEKGKLDASKVLDELEVGQVRSGTVSSLKSFGAFVDLGGIEGLIHLSELSWKRVKHPSEVLKVGEKIDVFVLGVDHVNKKVSLGLKELQPDPWESVLSRYKAGQIVKVKVLRIAKFGVFAELEEGLEGLIHLSELSKERVEAADSVVKPGDFVEVKILRIIPEEQKIGLSIKEVQIEKDAAAVKEQNSGEDSKVTIGDMLAEKERQKAEYEANLVDENLPEDKGL</sequence>
<feature type="compositionally biased region" description="Basic and acidic residues" evidence="4">
    <location>
        <begin position="64"/>
        <end position="74"/>
    </location>
</feature>
<dbReference type="InterPro" id="IPR003029">
    <property type="entry name" value="S1_domain"/>
</dbReference>
<dbReference type="PANTHER" id="PTHR10724">
    <property type="entry name" value="30S RIBOSOMAL PROTEIN S1"/>
    <property type="match status" value="1"/>
</dbReference>
<feature type="region of interest" description="Disordered" evidence="4">
    <location>
        <begin position="31"/>
        <end position="74"/>
    </location>
</feature>
<dbReference type="PROSITE" id="PS50126">
    <property type="entry name" value="S1"/>
    <property type="match status" value="4"/>
</dbReference>
<evidence type="ECO:0000313" key="7">
    <source>
        <dbReference type="Proteomes" id="UP000177905"/>
    </source>
</evidence>
<dbReference type="CDD" id="cd05687">
    <property type="entry name" value="S1_RPS1_repeat_ec1_hs1"/>
    <property type="match status" value="1"/>
</dbReference>
<comment type="similarity">
    <text evidence="1">Belongs to the bacterial ribosomal protein bS1 family.</text>
</comment>
<feature type="domain" description="S1 motif" evidence="5">
    <location>
        <begin position="338"/>
        <end position="407"/>
    </location>
</feature>
<evidence type="ECO:0000256" key="3">
    <source>
        <dbReference type="ARBA" id="ARBA00023274"/>
    </source>
</evidence>
<evidence type="ECO:0000256" key="4">
    <source>
        <dbReference type="SAM" id="MobiDB-lite"/>
    </source>
</evidence>
<dbReference type="InterPro" id="IPR050437">
    <property type="entry name" value="Ribos_protein_bS1-like"/>
</dbReference>
<dbReference type="Proteomes" id="UP000177905">
    <property type="component" value="Unassembled WGS sequence"/>
</dbReference>
<dbReference type="GO" id="GO:0005737">
    <property type="term" value="C:cytoplasm"/>
    <property type="evidence" value="ECO:0007669"/>
    <property type="project" value="UniProtKB-ARBA"/>
</dbReference>
<dbReference type="EMBL" id="MEUA01000029">
    <property type="protein sequence ID" value="OGC14837.1"/>
    <property type="molecule type" value="Genomic_DNA"/>
</dbReference>
<gene>
    <name evidence="6" type="ORF">A2290_00900</name>
</gene>
<keyword evidence="2" id="KW-0689">Ribosomal protein</keyword>
<evidence type="ECO:0000256" key="1">
    <source>
        <dbReference type="ARBA" id="ARBA00006767"/>
    </source>
</evidence>
<accession>A0A1F4S384</accession>
<dbReference type="InterPro" id="IPR035104">
    <property type="entry name" value="Ribosomal_protein_S1-like"/>
</dbReference>
<feature type="domain" description="S1 motif" evidence="5">
    <location>
        <begin position="166"/>
        <end position="232"/>
    </location>
</feature>
<feature type="compositionally biased region" description="Basic and acidic residues" evidence="4">
    <location>
        <begin position="32"/>
        <end position="47"/>
    </location>
</feature>
<dbReference type="SMART" id="SM00316">
    <property type="entry name" value="S1"/>
    <property type="match status" value="4"/>
</dbReference>
<name>A0A1F4S384_UNCSA</name>
<keyword evidence="3" id="KW-0687">Ribonucleoprotein</keyword>
<organism evidence="6 7">
    <name type="scientific">candidate division WOR-1 bacterium RIFOXYB2_FULL_36_35</name>
    <dbReference type="NCBI Taxonomy" id="1802578"/>
    <lineage>
        <taxon>Bacteria</taxon>
        <taxon>Bacillati</taxon>
        <taxon>Saganbacteria</taxon>
    </lineage>
</organism>
<dbReference type="GO" id="GO:0003729">
    <property type="term" value="F:mRNA binding"/>
    <property type="evidence" value="ECO:0007669"/>
    <property type="project" value="TreeGrafter"/>
</dbReference>
<dbReference type="Gene3D" id="2.40.50.140">
    <property type="entry name" value="Nucleic acid-binding proteins"/>
    <property type="match status" value="4"/>
</dbReference>
<evidence type="ECO:0000313" key="6">
    <source>
        <dbReference type="EMBL" id="OGC14837.1"/>
    </source>
</evidence>